<dbReference type="Pfam" id="PF00481">
    <property type="entry name" value="PP2C"/>
    <property type="match status" value="1"/>
</dbReference>
<dbReference type="EMBL" id="HBFB01029992">
    <property type="protein sequence ID" value="CAD8692558.1"/>
    <property type="molecule type" value="Transcribed_RNA"/>
</dbReference>
<evidence type="ECO:0000256" key="3">
    <source>
        <dbReference type="ARBA" id="ARBA00013081"/>
    </source>
</evidence>
<dbReference type="PROSITE" id="PS51746">
    <property type="entry name" value="PPM_2"/>
    <property type="match status" value="1"/>
</dbReference>
<accession>A0A7S0S003</accession>
<organism evidence="11">
    <name type="scientific">Chlamydomonas leiostraca</name>
    <dbReference type="NCBI Taxonomy" id="1034604"/>
    <lineage>
        <taxon>Eukaryota</taxon>
        <taxon>Viridiplantae</taxon>
        <taxon>Chlorophyta</taxon>
        <taxon>core chlorophytes</taxon>
        <taxon>Chlorophyceae</taxon>
        <taxon>CS clade</taxon>
        <taxon>Chlamydomonadales</taxon>
        <taxon>Chlamydomonadaceae</taxon>
        <taxon>Chlamydomonas</taxon>
    </lineage>
</organism>
<proteinExistence type="inferred from homology"/>
<dbReference type="PANTHER" id="PTHR47992">
    <property type="entry name" value="PROTEIN PHOSPHATASE"/>
    <property type="match status" value="1"/>
</dbReference>
<evidence type="ECO:0000256" key="7">
    <source>
        <dbReference type="ARBA" id="ARBA00022912"/>
    </source>
</evidence>
<evidence type="ECO:0000256" key="2">
    <source>
        <dbReference type="ARBA" id="ARBA00001946"/>
    </source>
</evidence>
<keyword evidence="7 9" id="KW-0904">Protein phosphatase</keyword>
<dbReference type="CDD" id="cd00143">
    <property type="entry name" value="PP2Cc"/>
    <property type="match status" value="1"/>
</dbReference>
<dbReference type="InterPro" id="IPR001932">
    <property type="entry name" value="PPM-type_phosphatase-like_dom"/>
</dbReference>
<dbReference type="GO" id="GO:0004722">
    <property type="term" value="F:protein serine/threonine phosphatase activity"/>
    <property type="evidence" value="ECO:0007669"/>
    <property type="project" value="UniProtKB-EC"/>
</dbReference>
<dbReference type="EC" id="3.1.3.16" evidence="3"/>
<dbReference type="GO" id="GO:0046872">
    <property type="term" value="F:metal ion binding"/>
    <property type="evidence" value="ECO:0007669"/>
    <property type="project" value="UniProtKB-KW"/>
</dbReference>
<dbReference type="SUPFAM" id="SSF81606">
    <property type="entry name" value="PP2C-like"/>
    <property type="match status" value="1"/>
</dbReference>
<keyword evidence="4" id="KW-0479">Metal-binding</keyword>
<name>A0A7S0S003_9CHLO</name>
<comment type="cofactor">
    <cofactor evidence="2">
        <name>Mg(2+)</name>
        <dbReference type="ChEBI" id="CHEBI:18420"/>
    </cofactor>
</comment>
<evidence type="ECO:0000256" key="6">
    <source>
        <dbReference type="ARBA" id="ARBA00022842"/>
    </source>
</evidence>
<dbReference type="Gene3D" id="3.60.40.10">
    <property type="entry name" value="PPM-type phosphatase domain"/>
    <property type="match status" value="1"/>
</dbReference>
<evidence type="ECO:0000256" key="9">
    <source>
        <dbReference type="RuleBase" id="RU003465"/>
    </source>
</evidence>
<evidence type="ECO:0000256" key="8">
    <source>
        <dbReference type="ARBA" id="ARBA00023211"/>
    </source>
</evidence>
<gene>
    <name evidence="11" type="ORF">CLEI1391_LOCUS16741</name>
</gene>
<dbReference type="InterPro" id="IPR015655">
    <property type="entry name" value="PP2C"/>
</dbReference>
<dbReference type="AlphaFoldDB" id="A0A7S0S003"/>
<keyword evidence="8" id="KW-0464">Manganese</keyword>
<dbReference type="InterPro" id="IPR036457">
    <property type="entry name" value="PPM-type-like_dom_sf"/>
</dbReference>
<evidence type="ECO:0000256" key="5">
    <source>
        <dbReference type="ARBA" id="ARBA00022801"/>
    </source>
</evidence>
<reference evidence="11" key="1">
    <citation type="submission" date="2021-01" db="EMBL/GenBank/DDBJ databases">
        <authorList>
            <person name="Corre E."/>
            <person name="Pelletier E."/>
            <person name="Niang G."/>
            <person name="Scheremetjew M."/>
            <person name="Finn R."/>
            <person name="Kale V."/>
            <person name="Holt S."/>
            <person name="Cochrane G."/>
            <person name="Meng A."/>
            <person name="Brown T."/>
            <person name="Cohen L."/>
        </authorList>
    </citation>
    <scope>NUCLEOTIDE SEQUENCE</scope>
    <source>
        <strain evidence="11">SAG 11-49</strain>
    </source>
</reference>
<dbReference type="InterPro" id="IPR000222">
    <property type="entry name" value="PP2C_BS"/>
</dbReference>
<keyword evidence="5 9" id="KW-0378">Hydrolase</keyword>
<comment type="similarity">
    <text evidence="9">Belongs to the PP2C family.</text>
</comment>
<evidence type="ECO:0000256" key="4">
    <source>
        <dbReference type="ARBA" id="ARBA00022723"/>
    </source>
</evidence>
<evidence type="ECO:0000259" key="10">
    <source>
        <dbReference type="PROSITE" id="PS51746"/>
    </source>
</evidence>
<keyword evidence="6" id="KW-0460">Magnesium</keyword>
<dbReference type="PROSITE" id="PS01032">
    <property type="entry name" value="PPM_1"/>
    <property type="match status" value="1"/>
</dbReference>
<dbReference type="SMART" id="SM00332">
    <property type="entry name" value="PP2Cc"/>
    <property type="match status" value="1"/>
</dbReference>
<evidence type="ECO:0000313" key="11">
    <source>
        <dbReference type="EMBL" id="CAD8692558.1"/>
    </source>
</evidence>
<sequence>MQMQSRLASNRGSVRVRAQASQAAQVVAAPAKVTVKQAGSYTVKGSVRKINEDRFSVQVGAPSGTAGEVTAYAGVFDGHGGFAVADWLQGKLMTAIEKYWRAKQPEQSMTDAFLAADRVILAPKSGFMGMGERGIGGSKCGATAAVALLYTSPADPATTRLVTANVGDARTVLVRGGQAVQLSVDHVPDDKEERERIERFNPNPRLPLVRYVGGTWRVGGLLALSRAFGDAYMKGSLQFEGIPEGSDGYSSGFGVTAEPYTTVTDLQAGDSYLVVASDGLFAEEARGGGGGLDNQSLVDLLAAAGETDCNKIAETLASTAVAMGSTDDVTVVVLRLG</sequence>
<protein>
    <recommendedName>
        <fullName evidence="3">protein-serine/threonine phosphatase</fullName>
        <ecNumber evidence="3">3.1.3.16</ecNumber>
    </recommendedName>
</protein>
<feature type="domain" description="PPM-type phosphatase" evidence="10">
    <location>
        <begin position="37"/>
        <end position="336"/>
    </location>
</feature>
<comment type="cofactor">
    <cofactor evidence="1">
        <name>Mn(2+)</name>
        <dbReference type="ChEBI" id="CHEBI:29035"/>
    </cofactor>
</comment>
<evidence type="ECO:0000256" key="1">
    <source>
        <dbReference type="ARBA" id="ARBA00001936"/>
    </source>
</evidence>